<feature type="domain" description="SWIRM" evidence="2">
    <location>
        <begin position="205"/>
        <end position="271"/>
    </location>
</feature>
<dbReference type="VEuPathDB" id="FungiDB:SPPG_01802"/>
<sequence length="282" mass="31348">MSAVSSELMDHSALTPSDECSKTLGTPTPSFPSPPVSEVHTSSPSTTITTSQCSCAASHKTVVNSPASHNCRKIPVPHRSLPSSLTSDQKRELGIIKLDVYTAYRLEPAQLLFDREARRKALWAWKRKRVAYGDSEDETFGRKVGRPRRRGRGGRKPMTNRFAEGFSPDDMALMPKTTGTTQGAPVITWTKGEPLLITPATPYYSHLTPEELHTCSTLRLLPETYLKIKETLLTAKAERGPFKKRDAQKWCRVDVNKTGKLYDWFVALGWLEAYDAPPSTGV</sequence>
<feature type="region of interest" description="Disordered" evidence="1">
    <location>
        <begin position="138"/>
        <end position="172"/>
    </location>
</feature>
<dbReference type="GO" id="GO:0003682">
    <property type="term" value="F:chromatin binding"/>
    <property type="evidence" value="ECO:0007669"/>
    <property type="project" value="TreeGrafter"/>
</dbReference>
<proteinExistence type="predicted"/>
<dbReference type="GeneID" id="27685439"/>
<gene>
    <name evidence="3" type="ORF">SPPG_01802</name>
</gene>
<keyword evidence="4" id="KW-1185">Reference proteome</keyword>
<dbReference type="FunFam" id="1.10.10.10:FF:000087">
    <property type="entry name" value="Transcriptional adapter 2"/>
    <property type="match status" value="1"/>
</dbReference>
<dbReference type="STRING" id="645134.A0A0L0HPJ4"/>
<dbReference type="GO" id="GO:0006357">
    <property type="term" value="P:regulation of transcription by RNA polymerase II"/>
    <property type="evidence" value="ECO:0007669"/>
    <property type="project" value="TreeGrafter"/>
</dbReference>
<organism evidence="3 4">
    <name type="scientific">Spizellomyces punctatus (strain DAOM BR117)</name>
    <dbReference type="NCBI Taxonomy" id="645134"/>
    <lineage>
        <taxon>Eukaryota</taxon>
        <taxon>Fungi</taxon>
        <taxon>Fungi incertae sedis</taxon>
        <taxon>Chytridiomycota</taxon>
        <taxon>Chytridiomycota incertae sedis</taxon>
        <taxon>Chytridiomycetes</taxon>
        <taxon>Spizellomycetales</taxon>
        <taxon>Spizellomycetaceae</taxon>
        <taxon>Spizellomyces</taxon>
    </lineage>
</organism>
<dbReference type="PANTHER" id="PTHR12374">
    <property type="entry name" value="TRANSCRIPTIONAL ADAPTOR 2 ADA2 -RELATED"/>
    <property type="match status" value="1"/>
</dbReference>
<name>A0A0L0HPJ4_SPIPD</name>
<dbReference type="Gene3D" id="1.10.10.10">
    <property type="entry name" value="Winged helix-like DNA-binding domain superfamily/Winged helix DNA-binding domain"/>
    <property type="match status" value="1"/>
</dbReference>
<dbReference type="InterPro" id="IPR036388">
    <property type="entry name" value="WH-like_DNA-bd_sf"/>
</dbReference>
<dbReference type="InterPro" id="IPR007526">
    <property type="entry name" value="SWIRM"/>
</dbReference>
<dbReference type="EMBL" id="KQ257452">
    <property type="protein sequence ID" value="KND02719.1"/>
    <property type="molecule type" value="Genomic_DNA"/>
</dbReference>
<dbReference type="OrthoDB" id="5598695at2759"/>
<evidence type="ECO:0000259" key="2">
    <source>
        <dbReference type="Pfam" id="PF04433"/>
    </source>
</evidence>
<dbReference type="InterPro" id="IPR009057">
    <property type="entry name" value="Homeodomain-like_sf"/>
</dbReference>
<dbReference type="GO" id="GO:0070461">
    <property type="term" value="C:SAGA-type complex"/>
    <property type="evidence" value="ECO:0007669"/>
    <property type="project" value="TreeGrafter"/>
</dbReference>
<feature type="region of interest" description="Disordered" evidence="1">
    <location>
        <begin position="64"/>
        <end position="85"/>
    </location>
</feature>
<dbReference type="GO" id="GO:0005634">
    <property type="term" value="C:nucleus"/>
    <property type="evidence" value="ECO:0007669"/>
    <property type="project" value="TreeGrafter"/>
</dbReference>
<protein>
    <recommendedName>
        <fullName evidence="2">SWIRM domain-containing protein</fullName>
    </recommendedName>
</protein>
<dbReference type="RefSeq" id="XP_016610758.1">
    <property type="nucleotide sequence ID" value="XM_016750115.1"/>
</dbReference>
<dbReference type="GO" id="GO:0006338">
    <property type="term" value="P:chromatin remodeling"/>
    <property type="evidence" value="ECO:0007669"/>
    <property type="project" value="TreeGrafter"/>
</dbReference>
<accession>A0A0L0HPJ4</accession>
<evidence type="ECO:0000256" key="1">
    <source>
        <dbReference type="SAM" id="MobiDB-lite"/>
    </source>
</evidence>
<evidence type="ECO:0000313" key="3">
    <source>
        <dbReference type="EMBL" id="KND02719.1"/>
    </source>
</evidence>
<dbReference type="InParanoid" id="A0A0L0HPJ4"/>
<dbReference type="eggNOG" id="ENOG502S6UD">
    <property type="taxonomic scope" value="Eukaryota"/>
</dbReference>
<dbReference type="AlphaFoldDB" id="A0A0L0HPJ4"/>
<feature type="compositionally biased region" description="Basic residues" evidence="1">
    <location>
        <begin position="143"/>
        <end position="155"/>
    </location>
</feature>
<evidence type="ECO:0000313" key="4">
    <source>
        <dbReference type="Proteomes" id="UP000053201"/>
    </source>
</evidence>
<dbReference type="Pfam" id="PF04433">
    <property type="entry name" value="SWIRM"/>
    <property type="match status" value="1"/>
</dbReference>
<feature type="region of interest" description="Disordered" evidence="1">
    <location>
        <begin position="1"/>
        <end position="49"/>
    </location>
</feature>
<reference evidence="3 4" key="1">
    <citation type="submission" date="2009-08" db="EMBL/GenBank/DDBJ databases">
        <title>The Genome Sequence of Spizellomyces punctatus strain DAOM BR117.</title>
        <authorList>
            <consortium name="The Broad Institute Genome Sequencing Platform"/>
            <person name="Russ C."/>
            <person name="Cuomo C."/>
            <person name="Shea T."/>
            <person name="Young S.K."/>
            <person name="Zeng Q."/>
            <person name="Koehrsen M."/>
            <person name="Haas B."/>
            <person name="Borodovsky M."/>
            <person name="Guigo R."/>
            <person name="Alvarado L."/>
            <person name="Berlin A."/>
            <person name="Bochicchio J."/>
            <person name="Borenstein D."/>
            <person name="Chapman S."/>
            <person name="Chen Z."/>
            <person name="Engels R."/>
            <person name="Freedman E."/>
            <person name="Gellesch M."/>
            <person name="Goldberg J."/>
            <person name="Griggs A."/>
            <person name="Gujja S."/>
            <person name="Heiman D."/>
            <person name="Hepburn T."/>
            <person name="Howarth C."/>
            <person name="Jen D."/>
            <person name="Larson L."/>
            <person name="Lewis B."/>
            <person name="Mehta T."/>
            <person name="Park D."/>
            <person name="Pearson M."/>
            <person name="Roberts A."/>
            <person name="Saif S."/>
            <person name="Shenoy N."/>
            <person name="Sisk P."/>
            <person name="Stolte C."/>
            <person name="Sykes S."/>
            <person name="Thomson T."/>
            <person name="Walk T."/>
            <person name="White J."/>
            <person name="Yandava C."/>
            <person name="Burger G."/>
            <person name="Gray M.W."/>
            <person name="Holland P.W.H."/>
            <person name="King N."/>
            <person name="Lang F.B.F."/>
            <person name="Roger A.J."/>
            <person name="Ruiz-Trillo I."/>
            <person name="Lander E."/>
            <person name="Nusbaum C."/>
        </authorList>
    </citation>
    <scope>NUCLEOTIDE SEQUENCE [LARGE SCALE GENOMIC DNA]</scope>
    <source>
        <strain evidence="3 4">DAOM BR117</strain>
    </source>
</reference>
<dbReference type="GO" id="GO:0003713">
    <property type="term" value="F:transcription coactivator activity"/>
    <property type="evidence" value="ECO:0007669"/>
    <property type="project" value="TreeGrafter"/>
</dbReference>
<dbReference type="Proteomes" id="UP000053201">
    <property type="component" value="Unassembled WGS sequence"/>
</dbReference>
<dbReference type="SUPFAM" id="SSF46689">
    <property type="entry name" value="Homeodomain-like"/>
    <property type="match status" value="1"/>
</dbReference>
<dbReference type="PANTHER" id="PTHR12374:SF20">
    <property type="entry name" value="TRANSCRIPTIONAL ADAPTER 2-ALPHA"/>
    <property type="match status" value="1"/>
</dbReference>